<comment type="caution">
    <text evidence="5">The sequence shown here is derived from an EMBL/GenBank/DDBJ whole genome shotgun (WGS) entry which is preliminary data.</text>
</comment>
<proteinExistence type="predicted"/>
<evidence type="ECO:0000256" key="1">
    <source>
        <dbReference type="ARBA" id="ARBA00004167"/>
    </source>
</evidence>
<dbReference type="PANTHER" id="PTHR33138">
    <property type="entry name" value="OS01G0690200 PROTEIN"/>
    <property type="match status" value="1"/>
</dbReference>
<dbReference type="InterPro" id="IPR025287">
    <property type="entry name" value="WAK_GUB"/>
</dbReference>
<evidence type="ECO:0000256" key="2">
    <source>
        <dbReference type="ARBA" id="ARBA00022729"/>
    </source>
</evidence>
<gene>
    <name evidence="5" type="ORF">RHSIM_Rhsim06G0112900</name>
</gene>
<reference evidence="5" key="1">
    <citation type="submission" date="2019-11" db="EMBL/GenBank/DDBJ databases">
        <authorList>
            <person name="Liu Y."/>
            <person name="Hou J."/>
            <person name="Li T.-Q."/>
            <person name="Guan C.-H."/>
            <person name="Wu X."/>
            <person name="Wu H.-Z."/>
            <person name="Ling F."/>
            <person name="Zhang R."/>
            <person name="Shi X.-G."/>
            <person name="Ren J.-P."/>
            <person name="Chen E.-F."/>
            <person name="Sun J.-M."/>
        </authorList>
    </citation>
    <scope>NUCLEOTIDE SEQUENCE</scope>
    <source>
        <strain evidence="5">Adult_tree_wgs_1</strain>
        <tissue evidence="5">Leaves</tissue>
    </source>
</reference>
<organism evidence="5 6">
    <name type="scientific">Rhododendron simsii</name>
    <name type="common">Sims's rhododendron</name>
    <dbReference type="NCBI Taxonomy" id="118357"/>
    <lineage>
        <taxon>Eukaryota</taxon>
        <taxon>Viridiplantae</taxon>
        <taxon>Streptophyta</taxon>
        <taxon>Embryophyta</taxon>
        <taxon>Tracheophyta</taxon>
        <taxon>Spermatophyta</taxon>
        <taxon>Magnoliopsida</taxon>
        <taxon>eudicotyledons</taxon>
        <taxon>Gunneridae</taxon>
        <taxon>Pentapetalae</taxon>
        <taxon>asterids</taxon>
        <taxon>Ericales</taxon>
        <taxon>Ericaceae</taxon>
        <taxon>Ericoideae</taxon>
        <taxon>Rhodoreae</taxon>
        <taxon>Rhododendron</taxon>
    </lineage>
</organism>
<dbReference type="GO" id="GO:0016020">
    <property type="term" value="C:membrane"/>
    <property type="evidence" value="ECO:0007669"/>
    <property type="project" value="UniProtKB-SubCell"/>
</dbReference>
<dbReference type="Pfam" id="PF13947">
    <property type="entry name" value="GUB_WAK_bind"/>
    <property type="match status" value="1"/>
</dbReference>
<feature type="chain" id="PRO_5032816699" description="Wall-associated receptor kinase galacturonan-binding domain-containing protein" evidence="3">
    <location>
        <begin position="31"/>
        <end position="299"/>
    </location>
</feature>
<dbReference type="EMBL" id="WJXA01000006">
    <property type="protein sequence ID" value="KAF7141035.1"/>
    <property type="molecule type" value="Genomic_DNA"/>
</dbReference>
<comment type="subcellular location">
    <subcellularLocation>
        <location evidence="1">Membrane</location>
        <topology evidence="1">Single-pass membrane protein</topology>
    </subcellularLocation>
</comment>
<feature type="domain" description="Wall-associated receptor kinase galacturonan-binding" evidence="4">
    <location>
        <begin position="36"/>
        <end position="98"/>
    </location>
</feature>
<keyword evidence="6" id="KW-1185">Reference proteome</keyword>
<protein>
    <recommendedName>
        <fullName evidence="4">Wall-associated receptor kinase galacturonan-binding domain-containing protein</fullName>
    </recommendedName>
</protein>
<evidence type="ECO:0000313" key="5">
    <source>
        <dbReference type="EMBL" id="KAF7141035.1"/>
    </source>
</evidence>
<sequence>MTSRRLLSNAYKNHSLLLAVVALFLGNCYAKTSPNCVLSCGNINISHPFRVKGDPENCGNKKYELECDHNRLVLNLFSSAKYYVQSINYDNYTIRIVDVGLQHGNCSSLPLYSLSYLNFTTEKPYSSLQYQSDGSRFLNPWVTAVALWVDCEKPVEKFPFYTESNYTSASSCIGKATFSSSSSLSSGERRHYSYFLFGNDLDAWDVADQCKIDEIVMSTFGWPSDTIDSLERNISFSDFLSGLEYGFELSWLPFFYEVKCEQCDEQGRYCEIGSNYSVTCLKYPSCYDSSEKSRSLLCA</sequence>
<accession>A0A834GVJ2</accession>
<dbReference type="Proteomes" id="UP000626092">
    <property type="component" value="Unassembled WGS sequence"/>
</dbReference>
<evidence type="ECO:0000313" key="6">
    <source>
        <dbReference type="Proteomes" id="UP000626092"/>
    </source>
</evidence>
<feature type="signal peptide" evidence="3">
    <location>
        <begin position="1"/>
        <end position="30"/>
    </location>
</feature>
<dbReference type="PANTHER" id="PTHR33138:SF30">
    <property type="entry name" value="LEAF RUST 10 DISEASE-RESISTANCE LOCUS RECEPTOR-LIKE PROTEIN KINASE-LIKE 2.7"/>
    <property type="match status" value="1"/>
</dbReference>
<evidence type="ECO:0000259" key="4">
    <source>
        <dbReference type="Pfam" id="PF13947"/>
    </source>
</evidence>
<name>A0A834GVJ2_RHOSS</name>
<evidence type="ECO:0000256" key="3">
    <source>
        <dbReference type="SAM" id="SignalP"/>
    </source>
</evidence>
<dbReference type="OrthoDB" id="1146903at2759"/>
<keyword evidence="2 3" id="KW-0732">Signal</keyword>
<dbReference type="AlphaFoldDB" id="A0A834GVJ2"/>
<dbReference type="GO" id="GO:0030247">
    <property type="term" value="F:polysaccharide binding"/>
    <property type="evidence" value="ECO:0007669"/>
    <property type="project" value="InterPro"/>
</dbReference>